<dbReference type="SUPFAM" id="SSF55785">
    <property type="entry name" value="PYP-like sensor domain (PAS domain)"/>
    <property type="match status" value="2"/>
</dbReference>
<dbReference type="SMART" id="SM00091">
    <property type="entry name" value="PAS"/>
    <property type="match status" value="3"/>
</dbReference>
<dbReference type="SUPFAM" id="SSF47384">
    <property type="entry name" value="Homodimeric domain of signal transducing histidine kinase"/>
    <property type="match status" value="1"/>
</dbReference>
<dbReference type="Gene3D" id="3.30.565.10">
    <property type="entry name" value="Histidine kinase-like ATPase, C-terminal domain"/>
    <property type="match status" value="1"/>
</dbReference>
<evidence type="ECO:0000256" key="7">
    <source>
        <dbReference type="SAM" id="MobiDB-lite"/>
    </source>
</evidence>
<dbReference type="Pfam" id="PF13188">
    <property type="entry name" value="PAS_8"/>
    <property type="match status" value="1"/>
</dbReference>
<dbReference type="SUPFAM" id="SSF52172">
    <property type="entry name" value="CheY-like"/>
    <property type="match status" value="1"/>
</dbReference>
<dbReference type="InterPro" id="IPR003661">
    <property type="entry name" value="HisK_dim/P_dom"/>
</dbReference>
<dbReference type="SMART" id="SM00448">
    <property type="entry name" value="REC"/>
    <property type="match status" value="1"/>
</dbReference>
<dbReference type="Pfam" id="PF02518">
    <property type="entry name" value="HATPase_c"/>
    <property type="match status" value="1"/>
</dbReference>
<evidence type="ECO:0000256" key="3">
    <source>
        <dbReference type="ARBA" id="ARBA00022553"/>
    </source>
</evidence>
<dbReference type="HOGENOM" id="CLU_000445_82_4_1"/>
<dbReference type="SUPFAM" id="SSF55874">
    <property type="entry name" value="ATPase domain of HSP90 chaperone/DNA topoisomerase II/histidine kinase"/>
    <property type="match status" value="1"/>
</dbReference>
<dbReference type="GeneID" id="25413868"/>
<evidence type="ECO:0000256" key="4">
    <source>
        <dbReference type="ARBA" id="ARBA00022679"/>
    </source>
</evidence>
<evidence type="ECO:0000313" key="11">
    <source>
        <dbReference type="Proteomes" id="UP000027730"/>
    </source>
</evidence>
<dbReference type="Proteomes" id="UP000027730">
    <property type="component" value="Unassembled WGS sequence"/>
</dbReference>
<reference evidence="10 11" key="1">
    <citation type="journal article" date="2014" name="BMC Genomics">
        <title>Genome sequencing of four Aureobasidium pullulans varieties: biotechnological potential, stress tolerance, and description of new species.</title>
        <authorList>
            <person name="Gostin Ar C."/>
            <person name="Ohm R.A."/>
            <person name="Kogej T."/>
            <person name="Sonjak S."/>
            <person name="Turk M."/>
            <person name="Zajc J."/>
            <person name="Zalar P."/>
            <person name="Grube M."/>
            <person name="Sun H."/>
            <person name="Han J."/>
            <person name="Sharma A."/>
            <person name="Chiniquy J."/>
            <person name="Ngan C.Y."/>
            <person name="Lipzen A."/>
            <person name="Barry K."/>
            <person name="Grigoriev I.V."/>
            <person name="Gunde-Cimerman N."/>
        </authorList>
    </citation>
    <scope>NUCLEOTIDE SEQUENCE [LARGE SCALE GENOMIC DNA]</scope>
    <source>
        <strain evidence="10 11">CBS 147.97</strain>
    </source>
</reference>
<dbReference type="Gene3D" id="3.30.450.20">
    <property type="entry name" value="PAS domain"/>
    <property type="match status" value="3"/>
</dbReference>
<dbReference type="Gene3D" id="3.40.50.2300">
    <property type="match status" value="1"/>
</dbReference>
<dbReference type="Pfam" id="PF08447">
    <property type="entry name" value="PAS_3"/>
    <property type="match status" value="1"/>
</dbReference>
<dbReference type="AlphaFoldDB" id="A0A074WE96"/>
<dbReference type="Pfam" id="PF00512">
    <property type="entry name" value="HisKA"/>
    <property type="match status" value="1"/>
</dbReference>
<dbReference type="InterPro" id="IPR004358">
    <property type="entry name" value="Sig_transdc_His_kin-like_C"/>
</dbReference>
<evidence type="ECO:0000256" key="1">
    <source>
        <dbReference type="ARBA" id="ARBA00000085"/>
    </source>
</evidence>
<dbReference type="PANTHER" id="PTHR43047">
    <property type="entry name" value="TWO-COMPONENT HISTIDINE PROTEIN KINASE"/>
    <property type="match status" value="1"/>
</dbReference>
<dbReference type="InterPro" id="IPR035965">
    <property type="entry name" value="PAS-like_dom_sf"/>
</dbReference>
<dbReference type="InterPro" id="IPR005467">
    <property type="entry name" value="His_kinase_dom"/>
</dbReference>
<dbReference type="CDD" id="cd00130">
    <property type="entry name" value="PAS"/>
    <property type="match status" value="2"/>
</dbReference>
<dbReference type="SMART" id="SM00388">
    <property type="entry name" value="HisKA"/>
    <property type="match status" value="1"/>
</dbReference>
<feature type="modified residue" description="4-aspartylphosphate" evidence="6">
    <location>
        <position position="1055"/>
    </location>
</feature>
<evidence type="ECO:0000259" key="9">
    <source>
        <dbReference type="PROSITE" id="PS50110"/>
    </source>
</evidence>
<proteinExistence type="predicted"/>
<dbReference type="EC" id="2.7.13.3" evidence="2"/>
<dbReference type="PANTHER" id="PTHR43047:SF72">
    <property type="entry name" value="OSMOSENSING HISTIDINE PROTEIN KINASE SLN1"/>
    <property type="match status" value="1"/>
</dbReference>
<evidence type="ECO:0000256" key="5">
    <source>
        <dbReference type="ARBA" id="ARBA00022777"/>
    </source>
</evidence>
<dbReference type="InterPro" id="IPR036890">
    <property type="entry name" value="HATPase_C_sf"/>
</dbReference>
<dbReference type="GO" id="GO:0009927">
    <property type="term" value="F:histidine phosphotransfer kinase activity"/>
    <property type="evidence" value="ECO:0007669"/>
    <property type="project" value="TreeGrafter"/>
</dbReference>
<dbReference type="PROSITE" id="PS50110">
    <property type="entry name" value="RESPONSE_REGULATORY"/>
    <property type="match status" value="1"/>
</dbReference>
<gene>
    <name evidence="10" type="ORF">M436DRAFT_65473</name>
</gene>
<feature type="domain" description="Histidine kinase" evidence="8">
    <location>
        <begin position="654"/>
        <end position="955"/>
    </location>
</feature>
<dbReference type="SMART" id="SM00387">
    <property type="entry name" value="HATPase_c"/>
    <property type="match status" value="1"/>
</dbReference>
<keyword evidence="4" id="KW-0808">Transferase</keyword>
<dbReference type="CDD" id="cd17546">
    <property type="entry name" value="REC_hyHK_CKI1_RcsC-like"/>
    <property type="match status" value="1"/>
</dbReference>
<sequence length="1132" mass="126017">MASHIFEPSGSLETDAHLRLIQKVDWAATSLGPVDDWPPELLLLFHLIILDPQPRILVLGPEYLLLYNEAYAEFIGEKHPAAIGRPMQIVFPETYELALSDLDKATSTGRPYIKRDVCLPMMRGGRLLEIHMSWVFVPFPKKSGSLTGTSVILRDETEKRLSDRRHETCQSLGSSINLATDMSSLWKTILESLSKREHDCPFALLYAREAEAGDNGELVFQLKGSVGNIANDFGATNVLSLNGTSKDRLTQSLSSAVTTEDSILLTTDEGTLPESWSNAARTRSWGDACTEAVVLPLQSTRYHKVRALLVLGVSTRTNFDTAYKNWSEELRRTIGSSIHSLRRKEIAALELAQREKKAKTISAKYSHLVKVMELSDVGIFSCDKEGNLLEANDSWYRLSLVPRPSASVPAFQWLEYVHDDDKELVMNGFNSMLLGKPVTYQMRWKHPDRPEGRWILAVCLPVMDEHGNIVSVAGCTTDIDAQKRVENDALQALQALERASASEQRFVRFTASSPVAVHIIELPSRAISFCNSAWFEMLGIAPVPVSQLDSSWTDGILEQDLPTIRSSFQRILTTHEPQTIQFRFRRMFLSGDGHRYQSWGSSVSHPELDEHGAVKAIMTTTTDISHLKWAENVQKSRVEEALEAKRQNEVFIDMTSHEIRNPLGAVVHCADAIDESLTEIKSIMNTSQAFEDQSGQRLHELVASSAEAVQIITSCSSHQKRIVDDLLTLSKLDSNLLEINQSPIRATSILDDMQRIFEIEAGRADIELQIQADPSILAMNVDNVMLDTGRVHQILINLITNALKFTKDQPKRRVAITMGSSKKRPSEGSLSSTIDFALPHTLSDTVRESEALCTGPETYFIWFTVTDTGRGIKPEEKTKLFSRFQQASPRTYSKYGGSYNNHYQIKAFPKLTRISGSGLGLYISRELAELQGGEIGIATELDVGSTFAFFVKTRSAAPPAEQRPKSELPLRPHSGNAQASFSAETSQIHVLVAEDNAVNQKVLKRQLTNKGYVVWTADNGQEAVDFLRQTKYWNKLTNSTTTDVSQKELHVILMDTEMPVMDGLTAAKTIREMQRSGELKGHVPILSVSANARPEQTSMAIAAGMDDSISKPFRIADLTPKIDRLADLAHAT</sequence>
<accession>A0A074WE96</accession>
<dbReference type="PRINTS" id="PR00344">
    <property type="entry name" value="BCTRLSENSOR"/>
</dbReference>
<dbReference type="EMBL" id="KL584714">
    <property type="protein sequence ID" value="KEQ71333.1"/>
    <property type="molecule type" value="Genomic_DNA"/>
</dbReference>
<comment type="catalytic activity">
    <reaction evidence="1">
        <text>ATP + protein L-histidine = ADP + protein N-phospho-L-histidine.</text>
        <dbReference type="EC" id="2.7.13.3"/>
    </reaction>
</comment>
<dbReference type="OrthoDB" id="60033at2759"/>
<dbReference type="InterPro" id="IPR011006">
    <property type="entry name" value="CheY-like_superfamily"/>
</dbReference>
<protein>
    <recommendedName>
        <fullName evidence="2">histidine kinase</fullName>
        <ecNumber evidence="2">2.7.13.3</ecNumber>
    </recommendedName>
</protein>
<keyword evidence="3 6" id="KW-0597">Phosphoprotein</keyword>
<dbReference type="InterPro" id="IPR000014">
    <property type="entry name" value="PAS"/>
</dbReference>
<organism evidence="10 11">
    <name type="scientific">Aureobasidium namibiae CBS 147.97</name>
    <dbReference type="NCBI Taxonomy" id="1043004"/>
    <lineage>
        <taxon>Eukaryota</taxon>
        <taxon>Fungi</taxon>
        <taxon>Dikarya</taxon>
        <taxon>Ascomycota</taxon>
        <taxon>Pezizomycotina</taxon>
        <taxon>Dothideomycetes</taxon>
        <taxon>Dothideomycetidae</taxon>
        <taxon>Dothideales</taxon>
        <taxon>Saccotheciaceae</taxon>
        <taxon>Aureobasidium</taxon>
    </lineage>
</organism>
<evidence type="ECO:0000313" key="10">
    <source>
        <dbReference type="EMBL" id="KEQ71333.1"/>
    </source>
</evidence>
<evidence type="ECO:0000256" key="6">
    <source>
        <dbReference type="PROSITE-ProRule" id="PRU00169"/>
    </source>
</evidence>
<evidence type="ECO:0000256" key="2">
    <source>
        <dbReference type="ARBA" id="ARBA00012438"/>
    </source>
</evidence>
<dbReference type="RefSeq" id="XP_013425577.1">
    <property type="nucleotide sequence ID" value="XM_013570123.1"/>
</dbReference>
<dbReference type="CDD" id="cd00082">
    <property type="entry name" value="HisKA"/>
    <property type="match status" value="1"/>
</dbReference>
<dbReference type="InterPro" id="IPR001789">
    <property type="entry name" value="Sig_transdc_resp-reg_receiver"/>
</dbReference>
<dbReference type="STRING" id="1043004.A0A074WE96"/>
<dbReference type="InterPro" id="IPR013655">
    <property type="entry name" value="PAS_fold_3"/>
</dbReference>
<dbReference type="GO" id="GO:0005886">
    <property type="term" value="C:plasma membrane"/>
    <property type="evidence" value="ECO:0007669"/>
    <property type="project" value="TreeGrafter"/>
</dbReference>
<keyword evidence="11" id="KW-1185">Reference proteome</keyword>
<dbReference type="InterPro" id="IPR003594">
    <property type="entry name" value="HATPase_dom"/>
</dbReference>
<keyword evidence="5" id="KW-0418">Kinase</keyword>
<dbReference type="GO" id="GO:0000155">
    <property type="term" value="F:phosphorelay sensor kinase activity"/>
    <property type="evidence" value="ECO:0007669"/>
    <property type="project" value="InterPro"/>
</dbReference>
<dbReference type="Gene3D" id="1.10.287.130">
    <property type="match status" value="1"/>
</dbReference>
<feature type="domain" description="Response regulatory" evidence="9">
    <location>
        <begin position="989"/>
        <end position="1126"/>
    </location>
</feature>
<dbReference type="PROSITE" id="PS50109">
    <property type="entry name" value="HIS_KIN"/>
    <property type="match status" value="1"/>
</dbReference>
<dbReference type="Pfam" id="PF00072">
    <property type="entry name" value="Response_reg"/>
    <property type="match status" value="1"/>
</dbReference>
<dbReference type="InterPro" id="IPR036097">
    <property type="entry name" value="HisK_dim/P_sf"/>
</dbReference>
<evidence type="ECO:0000259" key="8">
    <source>
        <dbReference type="PROSITE" id="PS50109"/>
    </source>
</evidence>
<feature type="region of interest" description="Disordered" evidence="7">
    <location>
        <begin position="958"/>
        <end position="979"/>
    </location>
</feature>
<name>A0A074WE96_9PEZI</name>